<evidence type="ECO:0000313" key="2">
    <source>
        <dbReference type="Proteomes" id="UP000515703"/>
    </source>
</evidence>
<proteinExistence type="predicted"/>
<dbReference type="PANTHER" id="PTHR35866:SF1">
    <property type="entry name" value="YKGJ FAMILY CYSTEINE CLUSTER PROTEIN"/>
    <property type="match status" value="1"/>
</dbReference>
<dbReference type="Proteomes" id="UP000515703">
    <property type="component" value="Chromosome"/>
</dbReference>
<reference evidence="1 2" key="2">
    <citation type="submission" date="2020-08" db="EMBL/GenBank/DDBJ databases">
        <authorList>
            <person name="Ueki A."/>
            <person name="Tonouchi A."/>
        </authorList>
    </citation>
    <scope>NUCLEOTIDE SEQUENCE [LARGE SCALE GENOMIC DNA]</scope>
    <source>
        <strain evidence="1 2">CTTW</strain>
    </source>
</reference>
<evidence type="ECO:0000313" key="1">
    <source>
        <dbReference type="EMBL" id="BCK01303.1"/>
    </source>
</evidence>
<dbReference type="EMBL" id="AP023368">
    <property type="protein sequence ID" value="BCK01303.1"/>
    <property type="molecule type" value="Genomic_DNA"/>
</dbReference>
<dbReference type="Pfam" id="PF03692">
    <property type="entry name" value="CxxCxxCC"/>
    <property type="match status" value="1"/>
</dbReference>
<dbReference type="InterPro" id="IPR005358">
    <property type="entry name" value="Puta_zinc/iron-chelating_dom"/>
</dbReference>
<name>A0A7M3S9N5_9FIRM</name>
<protein>
    <recommendedName>
        <fullName evidence="3">YkgJ family cysteine cluster protein</fullName>
    </recommendedName>
</protein>
<keyword evidence="2" id="KW-1185">Reference proteome</keyword>
<organism evidence="1 2">
    <name type="scientific">Anaerocolumna chitinilytica</name>
    <dbReference type="NCBI Taxonomy" id="1727145"/>
    <lineage>
        <taxon>Bacteria</taxon>
        <taxon>Bacillati</taxon>
        <taxon>Bacillota</taxon>
        <taxon>Clostridia</taxon>
        <taxon>Lachnospirales</taxon>
        <taxon>Lachnospiraceae</taxon>
        <taxon>Anaerocolumna</taxon>
    </lineage>
</organism>
<evidence type="ECO:0008006" key="3">
    <source>
        <dbReference type="Google" id="ProtNLM"/>
    </source>
</evidence>
<sequence>MKRQISLDEISDGSLYGSEDLVEVSCNGCKGRASCCHGMGNSIVLDPYDVYRLTTTLKLSFEELLKDKLELNLVDGIILPNLKMIGAKEQCAFLNTDGKCSIHGQRPGICRIFPLGRVYDNHGFHYFLQINECVNTSKTKVKVSNWIDTKGIKENEKFLIDWHYFLNDAEEKVKNAAEEVTVKNINLCILNLFYLRPYEIEKDFYKQFHERLENGKELLGIS</sequence>
<dbReference type="KEGG" id="acht:bsdcttw_43430"/>
<dbReference type="RefSeq" id="WP_185256889.1">
    <property type="nucleotide sequence ID" value="NZ_AP023368.1"/>
</dbReference>
<accession>A0A7M3S9N5</accession>
<reference evidence="1 2" key="1">
    <citation type="submission" date="2020-08" db="EMBL/GenBank/DDBJ databases">
        <title>Draft genome sequencing of an Anaerocolumna strain isolated from anoxic soil subjected to BSD treatment.</title>
        <authorList>
            <person name="Uek A."/>
            <person name="Tonouchi A."/>
        </authorList>
    </citation>
    <scope>NUCLEOTIDE SEQUENCE [LARGE SCALE GENOMIC DNA]</scope>
    <source>
        <strain evidence="1 2">CTTW</strain>
    </source>
</reference>
<dbReference type="PANTHER" id="PTHR35866">
    <property type="entry name" value="PUTATIVE-RELATED"/>
    <property type="match status" value="1"/>
</dbReference>
<dbReference type="AlphaFoldDB" id="A0A7M3S9N5"/>
<gene>
    <name evidence="1" type="ORF">bsdcttw_43430</name>
</gene>